<evidence type="ECO:0000256" key="1">
    <source>
        <dbReference type="SAM" id="SignalP"/>
    </source>
</evidence>
<dbReference type="Proteomes" id="UP000612585">
    <property type="component" value="Unassembled WGS sequence"/>
</dbReference>
<dbReference type="InterPro" id="IPR050491">
    <property type="entry name" value="AmpC-like"/>
</dbReference>
<gene>
    <name evidence="3" type="ORF">Vau01_059910</name>
</gene>
<dbReference type="InterPro" id="IPR001466">
    <property type="entry name" value="Beta-lactam-related"/>
</dbReference>
<reference evidence="3" key="1">
    <citation type="submission" date="2021-01" db="EMBL/GenBank/DDBJ databases">
        <title>Whole genome shotgun sequence of Virgisporangium aurantiacum NBRC 16421.</title>
        <authorList>
            <person name="Komaki H."/>
            <person name="Tamura T."/>
        </authorList>
    </citation>
    <scope>NUCLEOTIDE SEQUENCE</scope>
    <source>
        <strain evidence="3">NBRC 16421</strain>
    </source>
</reference>
<dbReference type="PANTHER" id="PTHR46825:SF7">
    <property type="entry name" value="D-ALANYL-D-ALANINE CARBOXYPEPTIDASE"/>
    <property type="match status" value="1"/>
</dbReference>
<sequence length="377" mass="41025">MNRINRLLAMSLILAVALPAEPALATDSAVSVRGDRELQAALDGLVAAGAPGAMLLDRHGRHTLRLSSGLADQVEGRPMRVTDRFRAGSQMKSFTAAIVLQLVQERRLGLDDAVDDLLPGVIPHGYGAGVTVRHLLQHNSGLFNFGDDPRVFEPAMSGDLGYAWTPQQLLDIAFEHEPLFPPGTRFYYSDTSYVLAAYIVEAVTGHSFDHELRARIIRPLGLRDTSLPTTATIAGRHAHGYVLFGDPPVDFDITYLYPFSWAGGGLTSTVDDSATFFQALLDGRLLSPALMRAMKTTIEVTDSDLPSRSGLGVYSWTTPCGTAWGKSGNAPGYLVYTWISPDTRHETVLMINDDPRSMGGPGMAVYNDMLARSFCRR</sequence>
<keyword evidence="4" id="KW-1185">Reference proteome</keyword>
<dbReference type="InterPro" id="IPR012338">
    <property type="entry name" value="Beta-lactam/transpept-like"/>
</dbReference>
<evidence type="ECO:0000313" key="4">
    <source>
        <dbReference type="Proteomes" id="UP000612585"/>
    </source>
</evidence>
<proteinExistence type="predicted"/>
<dbReference type="PANTHER" id="PTHR46825">
    <property type="entry name" value="D-ALANYL-D-ALANINE-CARBOXYPEPTIDASE/ENDOPEPTIDASE AMPH"/>
    <property type="match status" value="1"/>
</dbReference>
<keyword evidence="3" id="KW-0378">Hydrolase</keyword>
<dbReference type="Gene3D" id="3.40.710.10">
    <property type="entry name" value="DD-peptidase/beta-lactamase superfamily"/>
    <property type="match status" value="1"/>
</dbReference>
<name>A0A8J3ZB72_9ACTN</name>
<protein>
    <submittedName>
        <fullName evidence="3">Serine hydrolase</fullName>
    </submittedName>
</protein>
<dbReference type="AlphaFoldDB" id="A0A8J3ZB72"/>
<keyword evidence="1" id="KW-0732">Signal</keyword>
<comment type="caution">
    <text evidence="3">The sequence shown here is derived from an EMBL/GenBank/DDBJ whole genome shotgun (WGS) entry which is preliminary data.</text>
</comment>
<dbReference type="Pfam" id="PF00144">
    <property type="entry name" value="Beta-lactamase"/>
    <property type="match status" value="1"/>
</dbReference>
<feature type="chain" id="PRO_5035233439" evidence="1">
    <location>
        <begin position="26"/>
        <end position="377"/>
    </location>
</feature>
<dbReference type="RefSeq" id="WP_203999329.1">
    <property type="nucleotide sequence ID" value="NZ_BOPG01000037.1"/>
</dbReference>
<dbReference type="GO" id="GO:0016787">
    <property type="term" value="F:hydrolase activity"/>
    <property type="evidence" value="ECO:0007669"/>
    <property type="project" value="UniProtKB-KW"/>
</dbReference>
<dbReference type="SUPFAM" id="SSF56601">
    <property type="entry name" value="beta-lactamase/transpeptidase-like"/>
    <property type="match status" value="1"/>
</dbReference>
<accession>A0A8J3ZB72</accession>
<evidence type="ECO:0000313" key="3">
    <source>
        <dbReference type="EMBL" id="GIJ58475.1"/>
    </source>
</evidence>
<feature type="signal peptide" evidence="1">
    <location>
        <begin position="1"/>
        <end position="25"/>
    </location>
</feature>
<dbReference type="EMBL" id="BOPG01000037">
    <property type="protein sequence ID" value="GIJ58475.1"/>
    <property type="molecule type" value="Genomic_DNA"/>
</dbReference>
<evidence type="ECO:0000259" key="2">
    <source>
        <dbReference type="Pfam" id="PF00144"/>
    </source>
</evidence>
<feature type="domain" description="Beta-lactamase-related" evidence="2">
    <location>
        <begin position="40"/>
        <end position="357"/>
    </location>
</feature>
<organism evidence="3 4">
    <name type="scientific">Virgisporangium aurantiacum</name>
    <dbReference type="NCBI Taxonomy" id="175570"/>
    <lineage>
        <taxon>Bacteria</taxon>
        <taxon>Bacillati</taxon>
        <taxon>Actinomycetota</taxon>
        <taxon>Actinomycetes</taxon>
        <taxon>Micromonosporales</taxon>
        <taxon>Micromonosporaceae</taxon>
        <taxon>Virgisporangium</taxon>
    </lineage>
</organism>